<comment type="caution">
    <text evidence="1">The sequence shown here is derived from an EMBL/GenBank/DDBJ whole genome shotgun (WGS) entry which is preliminary data.</text>
</comment>
<evidence type="ECO:0000313" key="2">
    <source>
        <dbReference type="Proteomes" id="UP000765509"/>
    </source>
</evidence>
<organism evidence="1 2">
    <name type="scientific">Austropuccinia psidii MF-1</name>
    <dbReference type="NCBI Taxonomy" id="1389203"/>
    <lineage>
        <taxon>Eukaryota</taxon>
        <taxon>Fungi</taxon>
        <taxon>Dikarya</taxon>
        <taxon>Basidiomycota</taxon>
        <taxon>Pucciniomycotina</taxon>
        <taxon>Pucciniomycetes</taxon>
        <taxon>Pucciniales</taxon>
        <taxon>Sphaerophragmiaceae</taxon>
        <taxon>Austropuccinia</taxon>
    </lineage>
</organism>
<accession>A0A9Q3BBB0</accession>
<dbReference type="EMBL" id="AVOT02000281">
    <property type="protein sequence ID" value="MBW0462109.1"/>
    <property type="molecule type" value="Genomic_DNA"/>
</dbReference>
<dbReference type="AlphaFoldDB" id="A0A9Q3BBB0"/>
<sequence>MRSQSPETRLLTTSACRVQEYSNVHRHGHRRPSPTILSSSARLNLIQCQISTLYPFLYVIISSSESYRLSRETEASYLFLSINLHSLRHINLFTIILNQLDHPFGIHLSSTLVSSSLFITHHLNSI</sequence>
<keyword evidence="2" id="KW-1185">Reference proteome</keyword>
<dbReference type="Proteomes" id="UP000765509">
    <property type="component" value="Unassembled WGS sequence"/>
</dbReference>
<evidence type="ECO:0000313" key="1">
    <source>
        <dbReference type="EMBL" id="MBW0462109.1"/>
    </source>
</evidence>
<gene>
    <name evidence="1" type="ORF">O181_001824</name>
</gene>
<proteinExistence type="predicted"/>
<reference evidence="1" key="1">
    <citation type="submission" date="2021-03" db="EMBL/GenBank/DDBJ databases">
        <title>Draft genome sequence of rust myrtle Austropuccinia psidii MF-1, a brazilian biotype.</title>
        <authorList>
            <person name="Quecine M.C."/>
            <person name="Pachon D.M.R."/>
            <person name="Bonatelli M.L."/>
            <person name="Correr F.H."/>
            <person name="Franceschini L.M."/>
            <person name="Leite T.F."/>
            <person name="Margarido G.R.A."/>
            <person name="Almeida C.A."/>
            <person name="Ferrarezi J.A."/>
            <person name="Labate C.A."/>
        </authorList>
    </citation>
    <scope>NUCLEOTIDE SEQUENCE</scope>
    <source>
        <strain evidence="1">MF-1</strain>
    </source>
</reference>
<protein>
    <submittedName>
        <fullName evidence="1">Uncharacterized protein</fullName>
    </submittedName>
</protein>
<name>A0A9Q3BBB0_9BASI</name>